<organism evidence="2 3">
    <name type="scientific">Thermoclostridium caenicola</name>
    <dbReference type="NCBI Taxonomy" id="659425"/>
    <lineage>
        <taxon>Bacteria</taxon>
        <taxon>Bacillati</taxon>
        <taxon>Bacillota</taxon>
        <taxon>Clostridia</taxon>
        <taxon>Eubacteriales</taxon>
        <taxon>Oscillospiraceae</taxon>
        <taxon>Thermoclostridium</taxon>
    </lineage>
</organism>
<keyword evidence="1" id="KW-0812">Transmembrane</keyword>
<feature type="transmembrane region" description="Helical" evidence="1">
    <location>
        <begin position="57"/>
        <end position="81"/>
    </location>
</feature>
<keyword evidence="1" id="KW-1133">Transmembrane helix</keyword>
<gene>
    <name evidence="2" type="ORF">SAMN05444373_100592</name>
</gene>
<feature type="transmembrane region" description="Helical" evidence="1">
    <location>
        <begin position="12"/>
        <end position="37"/>
    </location>
</feature>
<evidence type="ECO:0000313" key="3">
    <source>
        <dbReference type="Proteomes" id="UP000324781"/>
    </source>
</evidence>
<accession>A0A1M6CPV8</accession>
<protein>
    <recommendedName>
        <fullName evidence="4">DUF998 domain-containing protein</fullName>
    </recommendedName>
</protein>
<evidence type="ECO:0008006" key="4">
    <source>
        <dbReference type="Google" id="ProtNLM"/>
    </source>
</evidence>
<feature type="transmembrane region" description="Helical" evidence="1">
    <location>
        <begin position="198"/>
        <end position="217"/>
    </location>
</feature>
<dbReference type="EMBL" id="FQZP01000005">
    <property type="protein sequence ID" value="SHI63026.1"/>
    <property type="molecule type" value="Genomic_DNA"/>
</dbReference>
<dbReference type="InterPro" id="IPR009339">
    <property type="entry name" value="DUF998"/>
</dbReference>
<feature type="transmembrane region" description="Helical" evidence="1">
    <location>
        <begin position="93"/>
        <end position="115"/>
    </location>
</feature>
<evidence type="ECO:0000313" key="2">
    <source>
        <dbReference type="EMBL" id="SHI63026.1"/>
    </source>
</evidence>
<reference evidence="2 3" key="1">
    <citation type="submission" date="2016-11" db="EMBL/GenBank/DDBJ databases">
        <authorList>
            <person name="Varghese N."/>
            <person name="Submissions S."/>
        </authorList>
    </citation>
    <scope>NUCLEOTIDE SEQUENCE [LARGE SCALE GENOMIC DNA]</scope>
    <source>
        <strain evidence="2 3">DSM 19027</strain>
    </source>
</reference>
<name>A0A1M6CPV8_9FIRM</name>
<dbReference type="RefSeq" id="WP_149677855.1">
    <property type="nucleotide sequence ID" value="NZ_FQZP01000005.1"/>
</dbReference>
<feature type="transmembrane region" description="Helical" evidence="1">
    <location>
        <begin position="127"/>
        <end position="149"/>
    </location>
</feature>
<keyword evidence="3" id="KW-1185">Reference proteome</keyword>
<evidence type="ECO:0000256" key="1">
    <source>
        <dbReference type="SAM" id="Phobius"/>
    </source>
</evidence>
<dbReference type="OrthoDB" id="2067339at2"/>
<proteinExistence type="predicted"/>
<feature type="transmembrane region" description="Helical" evidence="1">
    <location>
        <begin position="156"/>
        <end position="178"/>
    </location>
</feature>
<dbReference type="Proteomes" id="UP000324781">
    <property type="component" value="Unassembled WGS sequence"/>
</dbReference>
<dbReference type="Pfam" id="PF06197">
    <property type="entry name" value="DUF998"/>
    <property type="match status" value="1"/>
</dbReference>
<sequence>MTDRIVRIFEATNFGFLLLLIAAIGDVVIPFALAPFYPKYNHLTMVMSLLGHRNSPVHILYNFWLIAAGIMFILGGVNLYAVYFPVSEMLSKALLLCIIIYAVGGCILSGIFPVGETKELKTLSEKIHGFGAVIGFLALLFAPLFTGILSMRLNQAVCGVISFVFFGLALLFFALFIMGDKPGFDGTVVSYEGLWQRLSLICMYAPIIMVSAYNTAIK</sequence>
<keyword evidence="1" id="KW-0472">Membrane</keyword>
<dbReference type="AlphaFoldDB" id="A0A1M6CPV8"/>